<accession>A0A4T0WXB4</accession>
<evidence type="ECO:0000256" key="4">
    <source>
        <dbReference type="ARBA" id="ARBA00022801"/>
    </source>
</evidence>
<comment type="cofactor">
    <cofactor evidence="8">
        <name>Zn(2+)</name>
        <dbReference type="ChEBI" id="CHEBI:29105"/>
    </cofactor>
</comment>
<evidence type="ECO:0000256" key="3">
    <source>
        <dbReference type="ARBA" id="ARBA00022692"/>
    </source>
</evidence>
<feature type="binding site" evidence="8">
    <location>
        <position position="84"/>
    </location>
    <ligand>
        <name>Zn(2+)</name>
        <dbReference type="ChEBI" id="CHEBI:29105"/>
        <note>catalytic</note>
    </ligand>
</feature>
<keyword evidence="5 9" id="KW-1133">Transmembrane helix</keyword>
<dbReference type="GO" id="GO:0005789">
    <property type="term" value="C:endoplasmic reticulum membrane"/>
    <property type="evidence" value="ECO:0007669"/>
    <property type="project" value="TreeGrafter"/>
</dbReference>
<proteinExistence type="inferred from homology"/>
<comment type="similarity">
    <text evidence="2">Belongs to the alkaline ceramidase family.</text>
</comment>
<dbReference type="Proteomes" id="UP000307173">
    <property type="component" value="Unassembled WGS sequence"/>
</dbReference>
<dbReference type="GO" id="GO:0046514">
    <property type="term" value="P:ceramide catabolic process"/>
    <property type="evidence" value="ECO:0007669"/>
    <property type="project" value="TreeGrafter"/>
</dbReference>
<comment type="caution">
    <text evidence="10">The sequence shown here is derived from an EMBL/GenBank/DDBJ whole genome shotgun (WGS) entry which is preliminary data.</text>
</comment>
<dbReference type="InterPro" id="IPR008901">
    <property type="entry name" value="ACER"/>
</dbReference>
<keyword evidence="11" id="KW-1185">Reference proteome</keyword>
<evidence type="ECO:0000256" key="1">
    <source>
        <dbReference type="ARBA" id="ARBA00004141"/>
    </source>
</evidence>
<feature type="binding site" evidence="7">
    <location>
        <position position="22"/>
    </location>
    <ligand>
        <name>Ca(2+)</name>
        <dbReference type="ChEBI" id="CHEBI:29108"/>
    </ligand>
</feature>
<evidence type="ECO:0000313" key="11">
    <source>
        <dbReference type="Proteomes" id="UP000307173"/>
    </source>
</evidence>
<feature type="transmembrane region" description="Helical" evidence="9">
    <location>
        <begin position="65"/>
        <end position="85"/>
    </location>
</feature>
<keyword evidence="6 9" id="KW-0472">Membrane</keyword>
<dbReference type="OrthoDB" id="187171at2759"/>
<evidence type="ECO:0000256" key="8">
    <source>
        <dbReference type="PIRSR" id="PIRSR608901-2"/>
    </source>
</evidence>
<sequence length="144" mass="16084">MAFSYPKTGYTPFWGPPTATIDWCEENYLFSPYVAEIVNAFTNVGFVLLAVHHIYSALKNKVGPLYLFISLGFATVGLGSFLFHSTLLYEHQLMDELPMVWTTAIPFGYIMFIAQRYGHGDVTSLGGHLVFSLKVTVGGIYLQD</sequence>
<feature type="binding site" evidence="7">
    <location>
        <position position="36"/>
    </location>
    <ligand>
        <name>Ca(2+)</name>
        <dbReference type="ChEBI" id="CHEBI:29108"/>
    </ligand>
</feature>
<feature type="binding site" evidence="7">
    <location>
        <position position="27"/>
    </location>
    <ligand>
        <name>Ca(2+)</name>
        <dbReference type="ChEBI" id="CHEBI:29108"/>
    </ligand>
</feature>
<dbReference type="GO" id="GO:0016811">
    <property type="term" value="F:hydrolase activity, acting on carbon-nitrogen (but not peptide) bonds, in linear amides"/>
    <property type="evidence" value="ECO:0007669"/>
    <property type="project" value="InterPro"/>
</dbReference>
<reference evidence="10 11" key="1">
    <citation type="journal article" date="2019" name="Front. Genet.">
        <title>Whole-Genome Sequencing of the Opportunistic Yeast Pathogen Candida inconspicua Uncovers Its Hybrid Origin.</title>
        <authorList>
            <person name="Mixao V."/>
            <person name="Hansen A.P."/>
            <person name="Saus E."/>
            <person name="Boekhout T."/>
            <person name="Lass-Florl C."/>
            <person name="Gabaldon T."/>
        </authorList>
    </citation>
    <scope>NUCLEOTIDE SEQUENCE [LARGE SCALE GENOMIC DNA]</scope>
    <source>
        <strain evidence="10 11">CBS 180</strain>
    </source>
</reference>
<organism evidence="10 11">
    <name type="scientific">Pichia inconspicua</name>
    <dbReference type="NCBI Taxonomy" id="52247"/>
    <lineage>
        <taxon>Eukaryota</taxon>
        <taxon>Fungi</taxon>
        <taxon>Dikarya</taxon>
        <taxon>Ascomycota</taxon>
        <taxon>Saccharomycotina</taxon>
        <taxon>Pichiomycetes</taxon>
        <taxon>Pichiales</taxon>
        <taxon>Pichiaceae</taxon>
        <taxon>Pichia</taxon>
    </lineage>
</organism>
<evidence type="ECO:0008006" key="12">
    <source>
        <dbReference type="Google" id="ProtNLM"/>
    </source>
</evidence>
<keyword evidence="3 9" id="KW-0812">Transmembrane</keyword>
<dbReference type="GO" id="GO:0046872">
    <property type="term" value="F:metal ion binding"/>
    <property type="evidence" value="ECO:0007669"/>
    <property type="project" value="UniProtKB-KW"/>
</dbReference>
<dbReference type="Pfam" id="PF05875">
    <property type="entry name" value="Ceramidase"/>
    <property type="match status" value="1"/>
</dbReference>
<keyword evidence="8" id="KW-0862">Zinc</keyword>
<protein>
    <recommendedName>
        <fullName evidence="12">Alkaline phytoceramidase</fullName>
    </recommendedName>
</protein>
<keyword evidence="7" id="KW-0106">Calcium</keyword>
<dbReference type="STRING" id="52247.A0A4T0WXB4"/>
<dbReference type="AlphaFoldDB" id="A0A4T0WXB4"/>
<evidence type="ECO:0000256" key="5">
    <source>
        <dbReference type="ARBA" id="ARBA00022989"/>
    </source>
</evidence>
<gene>
    <name evidence="10" type="ORF">CANINC_003989</name>
</gene>
<dbReference type="EMBL" id="SELW01000624">
    <property type="protein sequence ID" value="TID17623.1"/>
    <property type="molecule type" value="Genomic_DNA"/>
</dbReference>
<comment type="subcellular location">
    <subcellularLocation>
        <location evidence="1">Membrane</location>
        <topology evidence="1">Multi-pass membrane protein</topology>
    </subcellularLocation>
</comment>
<evidence type="ECO:0000256" key="2">
    <source>
        <dbReference type="ARBA" id="ARBA00009780"/>
    </source>
</evidence>
<keyword evidence="4" id="KW-0378">Hydrolase</keyword>
<dbReference type="GO" id="GO:0046513">
    <property type="term" value="P:ceramide biosynthetic process"/>
    <property type="evidence" value="ECO:0007669"/>
    <property type="project" value="TreeGrafter"/>
</dbReference>
<dbReference type="PANTHER" id="PTHR46187">
    <property type="entry name" value="ALKALINE CERAMIDASE 3"/>
    <property type="match status" value="1"/>
</dbReference>
<feature type="transmembrane region" description="Helical" evidence="9">
    <location>
        <begin position="97"/>
        <end position="114"/>
    </location>
</feature>
<feature type="transmembrane region" description="Helical" evidence="9">
    <location>
        <begin position="37"/>
        <end position="58"/>
    </location>
</feature>
<evidence type="ECO:0000256" key="6">
    <source>
        <dbReference type="ARBA" id="ARBA00023136"/>
    </source>
</evidence>
<dbReference type="PANTHER" id="PTHR46187:SF3">
    <property type="entry name" value="ALKALINE CERAMIDASE 3"/>
    <property type="match status" value="1"/>
</dbReference>
<keyword evidence="7" id="KW-0479">Metal-binding</keyword>
<name>A0A4T0WXB4_9ASCO</name>
<evidence type="ECO:0000256" key="9">
    <source>
        <dbReference type="SAM" id="Phobius"/>
    </source>
</evidence>
<feature type="binding site" evidence="7">
    <location>
        <position position="25"/>
    </location>
    <ligand>
        <name>Ca(2+)</name>
        <dbReference type="ChEBI" id="CHEBI:29108"/>
    </ligand>
</feature>
<evidence type="ECO:0000313" key="10">
    <source>
        <dbReference type="EMBL" id="TID17623.1"/>
    </source>
</evidence>
<feature type="binding site" evidence="7">
    <location>
        <position position="23"/>
    </location>
    <ligand>
        <name>Ca(2+)</name>
        <dbReference type="ChEBI" id="CHEBI:29108"/>
    </ligand>
</feature>
<evidence type="ECO:0000256" key="7">
    <source>
        <dbReference type="PIRSR" id="PIRSR608901-1"/>
    </source>
</evidence>